<comment type="caution">
    <text evidence="2">The sequence shown here is derived from an EMBL/GenBank/DDBJ whole genome shotgun (WGS) entry which is preliminary data.</text>
</comment>
<dbReference type="RefSeq" id="WP_126977367.1">
    <property type="nucleotide sequence ID" value="NZ_PQSP01000001.1"/>
</dbReference>
<keyword evidence="1" id="KW-1133">Transmembrane helix</keyword>
<keyword evidence="3" id="KW-1185">Reference proteome</keyword>
<organism evidence="2 3">
    <name type="scientific">Saezia sanguinis</name>
    <dbReference type="NCBI Taxonomy" id="1965230"/>
    <lineage>
        <taxon>Bacteria</taxon>
        <taxon>Pseudomonadati</taxon>
        <taxon>Pseudomonadota</taxon>
        <taxon>Betaproteobacteria</taxon>
        <taxon>Burkholderiales</taxon>
        <taxon>Saeziaceae</taxon>
        <taxon>Saezia</taxon>
    </lineage>
</organism>
<keyword evidence="1" id="KW-0812">Transmembrane</keyword>
<evidence type="ECO:0000313" key="3">
    <source>
        <dbReference type="Proteomes" id="UP000286947"/>
    </source>
</evidence>
<dbReference type="AlphaFoldDB" id="A0A433SG62"/>
<evidence type="ECO:0000313" key="2">
    <source>
        <dbReference type="EMBL" id="RUS67739.1"/>
    </source>
</evidence>
<feature type="transmembrane region" description="Helical" evidence="1">
    <location>
        <begin position="7"/>
        <end position="28"/>
    </location>
</feature>
<protein>
    <submittedName>
        <fullName evidence="2">Uncharacterized protein</fullName>
    </submittedName>
</protein>
<reference evidence="2 3" key="1">
    <citation type="submission" date="2018-01" db="EMBL/GenBank/DDBJ databases">
        <title>Saezia sanguinis gen. nov., sp. nov., in the order Burkholderiales isolated from human blood.</title>
        <authorList>
            <person name="Medina-Pascual M.J."/>
            <person name="Valdezate S."/>
            <person name="Monzon S."/>
            <person name="Cuesta I."/>
            <person name="Carrasco G."/>
            <person name="Villalon P."/>
            <person name="Saez-Nieto J.A."/>
        </authorList>
    </citation>
    <scope>NUCLEOTIDE SEQUENCE [LARGE SCALE GENOMIC DNA]</scope>
    <source>
        <strain evidence="2 3">CNM695-12</strain>
    </source>
</reference>
<dbReference type="EMBL" id="PQSP01000001">
    <property type="protein sequence ID" value="RUS67739.1"/>
    <property type="molecule type" value="Genomic_DNA"/>
</dbReference>
<dbReference type="Proteomes" id="UP000286947">
    <property type="component" value="Unassembled WGS sequence"/>
</dbReference>
<sequence length="84" mass="9301">MKKVIYIGFTIFAIEKILTTILLIQSAMRIQAGVDSYPNVAYFASFTRIIGFFGIAGSVCVLIVILLLIVSLFKRKSQNSPAQE</sequence>
<evidence type="ECO:0000256" key="1">
    <source>
        <dbReference type="SAM" id="Phobius"/>
    </source>
</evidence>
<accession>A0A433SG62</accession>
<feature type="transmembrane region" description="Helical" evidence="1">
    <location>
        <begin position="48"/>
        <end position="73"/>
    </location>
</feature>
<name>A0A433SG62_9BURK</name>
<proteinExistence type="predicted"/>
<keyword evidence="1" id="KW-0472">Membrane</keyword>
<gene>
    <name evidence="2" type="ORF">CUZ56_00216</name>
</gene>